<sequence>MKETCDFLANWLHARQVEKVWTKGAPGEGVFVKKSKGNYAYAPPGLTTSGTDLYHAVSQMNVRCAITVSSSIIEYLLAQTEAPFVQIQPGLRLQILPSVHSLPHCQKGQSAAFISSHQMLFIWQDDPKLLIRRAQEFQDALASSIVGDEFDIKDDDKTMHKPQFANVADYEDDFGLEERMIDKPRKAKLWQAVYTGGTILALTVALGTGWRQVAIQQIHDPNWFRLLFIISVPAQVWLSLFFFQAIVGTLAQLAGSTEGMAQNSKYYSGKPPRRLHRDTYEANLPHVTIQMPVYKEGLRGVIEPTVQSVKQAISTYEQQGGTANIFVNDDGMQVISADETEERQEFYDENGIGWVARPKHNPKPEYGSVKFSRRGKFKKASNMNYALRLSVRVEDLLSEIERGEDWTQEAENAVYERALDTAMTECEDEAWADGNIRIGDYILLIDSDTRVPVDCLLEAVSEMEQSPQVAILQYSSGVVNVTHNFFENGITFFTNMIYTMIRFAVANGDVAPFVGHNAVLRWSAMQEVVYECDVEHCEKFWSEKSVSEDFDMALRLQSRGYLVRLGAYKEDGYKEGVSLSVYDELARWKK</sequence>
<dbReference type="PANTHER" id="PTHR35408">
    <property type="entry name" value="CHROMOSOME 15, WHOLE GENOME SHOTGUN SEQUENCE"/>
    <property type="match status" value="1"/>
</dbReference>
<protein>
    <recommendedName>
        <fullName evidence="6">Glycosyltransferase 2-like domain-containing protein</fullName>
    </recommendedName>
</protein>
<evidence type="ECO:0008006" key="6">
    <source>
        <dbReference type="Google" id="ProtNLM"/>
    </source>
</evidence>
<evidence type="ECO:0000256" key="1">
    <source>
        <dbReference type="SAM" id="Phobius"/>
    </source>
</evidence>
<feature type="transmembrane region" description="Helical" evidence="1">
    <location>
        <begin position="189"/>
        <end position="210"/>
    </location>
</feature>
<keyword evidence="5" id="KW-1185">Reference proteome</keyword>
<feature type="domain" description="DUF7928" evidence="3">
    <location>
        <begin position="4"/>
        <end position="152"/>
    </location>
</feature>
<feature type="domain" description="Glycosyltransferase 2-like" evidence="2">
    <location>
        <begin position="441"/>
        <end position="590"/>
    </location>
</feature>
<dbReference type="InterPro" id="IPR057688">
    <property type="entry name" value="DUF7928"/>
</dbReference>
<dbReference type="PANTHER" id="PTHR35408:SF3">
    <property type="entry name" value="GLYCOSYLTRANSFERASE 2-LIKE DOMAIN-CONTAINING PROTEIN"/>
    <property type="match status" value="1"/>
</dbReference>
<keyword evidence="1" id="KW-0472">Membrane</keyword>
<dbReference type="AlphaFoldDB" id="A0A9W8YBY1"/>
<feature type="transmembrane region" description="Helical" evidence="1">
    <location>
        <begin position="222"/>
        <end position="243"/>
    </location>
</feature>
<reference evidence="4" key="1">
    <citation type="submission" date="2022-10" db="EMBL/GenBank/DDBJ databases">
        <title>Tapping the CABI collections for fungal endophytes: first genome assemblies for Collariella, Neodidymelliopsis, Ascochyta clinopodiicola, Didymella pomorum, Didymosphaeria variabile, Neocosmospora piperis and Neocucurbitaria cava.</title>
        <authorList>
            <person name="Hill R."/>
        </authorList>
    </citation>
    <scope>NUCLEOTIDE SEQUENCE</scope>
    <source>
        <strain evidence="4">IMI 356814</strain>
    </source>
</reference>
<evidence type="ECO:0000259" key="2">
    <source>
        <dbReference type="Pfam" id="PF13632"/>
    </source>
</evidence>
<dbReference type="EMBL" id="JAPEUY010000005">
    <property type="protein sequence ID" value="KAJ4372949.1"/>
    <property type="molecule type" value="Genomic_DNA"/>
</dbReference>
<keyword evidence="1" id="KW-1133">Transmembrane helix</keyword>
<accession>A0A9W8YBY1</accession>
<evidence type="ECO:0000313" key="4">
    <source>
        <dbReference type="EMBL" id="KAJ4372949.1"/>
    </source>
</evidence>
<dbReference type="InterPro" id="IPR029044">
    <property type="entry name" value="Nucleotide-diphossugar_trans"/>
</dbReference>
<dbReference type="SUPFAM" id="SSF53448">
    <property type="entry name" value="Nucleotide-diphospho-sugar transferases"/>
    <property type="match status" value="1"/>
</dbReference>
<gene>
    <name evidence="4" type="ORF">N0V83_003240</name>
</gene>
<organism evidence="4 5">
    <name type="scientific">Neocucurbitaria cava</name>
    <dbReference type="NCBI Taxonomy" id="798079"/>
    <lineage>
        <taxon>Eukaryota</taxon>
        <taxon>Fungi</taxon>
        <taxon>Dikarya</taxon>
        <taxon>Ascomycota</taxon>
        <taxon>Pezizomycotina</taxon>
        <taxon>Dothideomycetes</taxon>
        <taxon>Pleosporomycetidae</taxon>
        <taxon>Pleosporales</taxon>
        <taxon>Pleosporineae</taxon>
        <taxon>Cucurbitariaceae</taxon>
        <taxon>Neocucurbitaria</taxon>
    </lineage>
</organism>
<dbReference type="Pfam" id="PF25550">
    <property type="entry name" value="DUF7928"/>
    <property type="match status" value="1"/>
</dbReference>
<name>A0A9W8YBY1_9PLEO</name>
<dbReference type="InterPro" id="IPR001173">
    <property type="entry name" value="Glyco_trans_2-like"/>
</dbReference>
<comment type="caution">
    <text evidence="4">The sequence shown here is derived from an EMBL/GenBank/DDBJ whole genome shotgun (WGS) entry which is preliminary data.</text>
</comment>
<keyword evidence="1" id="KW-0812">Transmembrane</keyword>
<proteinExistence type="predicted"/>
<evidence type="ECO:0000259" key="3">
    <source>
        <dbReference type="Pfam" id="PF25550"/>
    </source>
</evidence>
<dbReference type="Gene3D" id="3.90.550.10">
    <property type="entry name" value="Spore Coat Polysaccharide Biosynthesis Protein SpsA, Chain A"/>
    <property type="match status" value="2"/>
</dbReference>
<dbReference type="Pfam" id="PF13632">
    <property type="entry name" value="Glyco_trans_2_3"/>
    <property type="match status" value="1"/>
</dbReference>
<dbReference type="OrthoDB" id="38531at2759"/>
<evidence type="ECO:0000313" key="5">
    <source>
        <dbReference type="Proteomes" id="UP001140560"/>
    </source>
</evidence>
<dbReference type="Proteomes" id="UP001140560">
    <property type="component" value="Unassembled WGS sequence"/>
</dbReference>